<evidence type="ECO:0000313" key="3">
    <source>
        <dbReference type="Proteomes" id="UP000045706"/>
    </source>
</evidence>
<feature type="compositionally biased region" description="Basic residues" evidence="1">
    <location>
        <begin position="13"/>
        <end position="28"/>
    </location>
</feature>
<evidence type="ECO:0000313" key="2">
    <source>
        <dbReference type="EMBL" id="CRK44951.1"/>
    </source>
</evidence>
<dbReference type="Proteomes" id="UP000045706">
    <property type="component" value="Unassembled WGS sequence"/>
</dbReference>
<accession>A0A0G4NEE4</accession>
<evidence type="ECO:0000256" key="1">
    <source>
        <dbReference type="SAM" id="MobiDB-lite"/>
    </source>
</evidence>
<dbReference type="EMBL" id="CVQI01034398">
    <property type="protein sequence ID" value="CRK44951.1"/>
    <property type="molecule type" value="Genomic_DNA"/>
</dbReference>
<proteinExistence type="predicted"/>
<sequence length="85" mass="9913">MRRVQRNGTAMPLRRRTPRTSRRACRRRGSVARDCRSRVETVPGDARRLRLVSHDGGLRHCLLGFRTDCARQVCRRVVRVSDQRS</sequence>
<feature type="region of interest" description="Disordered" evidence="1">
    <location>
        <begin position="1"/>
        <end position="28"/>
    </location>
</feature>
<gene>
    <name evidence="2" type="ORF">BN1723_019589</name>
</gene>
<name>A0A0G4NEE4_VERLO</name>
<dbReference type="AlphaFoldDB" id="A0A0G4NEE4"/>
<organism evidence="2 3">
    <name type="scientific">Verticillium longisporum</name>
    <name type="common">Verticillium dahliae var. longisporum</name>
    <dbReference type="NCBI Taxonomy" id="100787"/>
    <lineage>
        <taxon>Eukaryota</taxon>
        <taxon>Fungi</taxon>
        <taxon>Dikarya</taxon>
        <taxon>Ascomycota</taxon>
        <taxon>Pezizomycotina</taxon>
        <taxon>Sordariomycetes</taxon>
        <taxon>Hypocreomycetidae</taxon>
        <taxon>Glomerellales</taxon>
        <taxon>Plectosphaerellaceae</taxon>
        <taxon>Verticillium</taxon>
    </lineage>
</organism>
<reference evidence="3" key="1">
    <citation type="submission" date="2015-05" db="EMBL/GenBank/DDBJ databases">
        <authorList>
            <person name="Fogelqvist Johan"/>
        </authorList>
    </citation>
    <scope>NUCLEOTIDE SEQUENCE [LARGE SCALE GENOMIC DNA]</scope>
</reference>
<protein>
    <submittedName>
        <fullName evidence="2">Uncharacterized protein</fullName>
    </submittedName>
</protein>